<name>A0A9P6AW52_9AGAM</name>
<dbReference type="AlphaFoldDB" id="A0A9P6AW52"/>
<accession>A0A9P6AW52</accession>
<protein>
    <submittedName>
        <fullName evidence="1">Uncharacterized protein</fullName>
    </submittedName>
</protein>
<organism evidence="1 2">
    <name type="scientific">Hydnum rufescens UP504</name>
    <dbReference type="NCBI Taxonomy" id="1448309"/>
    <lineage>
        <taxon>Eukaryota</taxon>
        <taxon>Fungi</taxon>
        <taxon>Dikarya</taxon>
        <taxon>Basidiomycota</taxon>
        <taxon>Agaricomycotina</taxon>
        <taxon>Agaricomycetes</taxon>
        <taxon>Cantharellales</taxon>
        <taxon>Hydnaceae</taxon>
        <taxon>Hydnum</taxon>
    </lineage>
</organism>
<dbReference type="Proteomes" id="UP000886523">
    <property type="component" value="Unassembled WGS sequence"/>
</dbReference>
<gene>
    <name evidence="1" type="ORF">BS47DRAFT_987457</name>
</gene>
<comment type="caution">
    <text evidence="1">The sequence shown here is derived from an EMBL/GenBank/DDBJ whole genome shotgun (WGS) entry which is preliminary data.</text>
</comment>
<evidence type="ECO:0000313" key="2">
    <source>
        <dbReference type="Proteomes" id="UP000886523"/>
    </source>
</evidence>
<dbReference type="EMBL" id="MU128977">
    <property type="protein sequence ID" value="KAF9513088.1"/>
    <property type="molecule type" value="Genomic_DNA"/>
</dbReference>
<sequence>MIFSRRGRDALKHPIGIAILLQSNFPQRPFLPKDLFLAQVFLFSDFFQIVLSHFSCSTADLGPYEHSPLRSCERRSASSATLPSSSSMAAFICTWPTIFPAPSSI</sequence>
<proteinExistence type="predicted"/>
<keyword evidence="2" id="KW-1185">Reference proteome</keyword>
<reference evidence="1" key="1">
    <citation type="journal article" date="2020" name="Nat. Commun.">
        <title>Large-scale genome sequencing of mycorrhizal fungi provides insights into the early evolution of symbiotic traits.</title>
        <authorList>
            <person name="Miyauchi S."/>
            <person name="Kiss E."/>
            <person name="Kuo A."/>
            <person name="Drula E."/>
            <person name="Kohler A."/>
            <person name="Sanchez-Garcia M."/>
            <person name="Morin E."/>
            <person name="Andreopoulos B."/>
            <person name="Barry K.W."/>
            <person name="Bonito G."/>
            <person name="Buee M."/>
            <person name="Carver A."/>
            <person name="Chen C."/>
            <person name="Cichocki N."/>
            <person name="Clum A."/>
            <person name="Culley D."/>
            <person name="Crous P.W."/>
            <person name="Fauchery L."/>
            <person name="Girlanda M."/>
            <person name="Hayes R.D."/>
            <person name="Keri Z."/>
            <person name="LaButti K."/>
            <person name="Lipzen A."/>
            <person name="Lombard V."/>
            <person name="Magnuson J."/>
            <person name="Maillard F."/>
            <person name="Murat C."/>
            <person name="Nolan M."/>
            <person name="Ohm R.A."/>
            <person name="Pangilinan J."/>
            <person name="Pereira M.F."/>
            <person name="Perotto S."/>
            <person name="Peter M."/>
            <person name="Pfister S."/>
            <person name="Riley R."/>
            <person name="Sitrit Y."/>
            <person name="Stielow J.B."/>
            <person name="Szollosi G."/>
            <person name="Zifcakova L."/>
            <person name="Stursova M."/>
            <person name="Spatafora J.W."/>
            <person name="Tedersoo L."/>
            <person name="Vaario L.M."/>
            <person name="Yamada A."/>
            <person name="Yan M."/>
            <person name="Wang P."/>
            <person name="Xu J."/>
            <person name="Bruns T."/>
            <person name="Baldrian P."/>
            <person name="Vilgalys R."/>
            <person name="Dunand C."/>
            <person name="Henrissat B."/>
            <person name="Grigoriev I.V."/>
            <person name="Hibbett D."/>
            <person name="Nagy L.G."/>
            <person name="Martin F.M."/>
        </authorList>
    </citation>
    <scope>NUCLEOTIDE SEQUENCE</scope>
    <source>
        <strain evidence="1">UP504</strain>
    </source>
</reference>
<evidence type="ECO:0000313" key="1">
    <source>
        <dbReference type="EMBL" id="KAF9513088.1"/>
    </source>
</evidence>